<feature type="region of interest" description="Disordered" evidence="1">
    <location>
        <begin position="228"/>
        <end position="247"/>
    </location>
</feature>
<dbReference type="AlphaFoldDB" id="A0A834F1D7"/>
<gene>
    <name evidence="2" type="ORF">FQA47_006645</name>
</gene>
<dbReference type="Proteomes" id="UP000646548">
    <property type="component" value="Unassembled WGS sequence"/>
</dbReference>
<dbReference type="GO" id="GO:0043565">
    <property type="term" value="F:sequence-specific DNA binding"/>
    <property type="evidence" value="ECO:0007669"/>
    <property type="project" value="TreeGrafter"/>
</dbReference>
<evidence type="ECO:0000256" key="1">
    <source>
        <dbReference type="SAM" id="MobiDB-lite"/>
    </source>
</evidence>
<reference evidence="2" key="1">
    <citation type="journal article" name="BMC Genomics">
        <title>Long-read sequencing and de novo genome assembly of marine medaka (Oryzias melastigma).</title>
        <authorList>
            <person name="Liang P."/>
            <person name="Saqib H.S.A."/>
            <person name="Ni X."/>
            <person name="Shen Y."/>
        </authorList>
    </citation>
    <scope>NUCLEOTIDE SEQUENCE</scope>
    <source>
        <strain evidence="2">Bigg-433</strain>
    </source>
</reference>
<dbReference type="GO" id="GO:0019185">
    <property type="term" value="C:snRNA-activating protein complex"/>
    <property type="evidence" value="ECO:0007669"/>
    <property type="project" value="TreeGrafter"/>
</dbReference>
<dbReference type="EMBL" id="WKFB01000819">
    <property type="protein sequence ID" value="KAF6717636.1"/>
    <property type="molecule type" value="Genomic_DNA"/>
</dbReference>
<protein>
    <submittedName>
        <fullName evidence="2">snRNA-activating protein complex subunit 1</fullName>
    </submittedName>
</protein>
<organism evidence="2 3">
    <name type="scientific">Oryzias melastigma</name>
    <name type="common">Marine medaka</name>
    <dbReference type="NCBI Taxonomy" id="30732"/>
    <lineage>
        <taxon>Eukaryota</taxon>
        <taxon>Metazoa</taxon>
        <taxon>Chordata</taxon>
        <taxon>Craniata</taxon>
        <taxon>Vertebrata</taxon>
        <taxon>Euteleostomi</taxon>
        <taxon>Actinopterygii</taxon>
        <taxon>Neopterygii</taxon>
        <taxon>Teleostei</taxon>
        <taxon>Neoteleostei</taxon>
        <taxon>Acanthomorphata</taxon>
        <taxon>Ovalentaria</taxon>
        <taxon>Atherinomorphae</taxon>
        <taxon>Beloniformes</taxon>
        <taxon>Adrianichthyidae</taxon>
        <taxon>Oryziinae</taxon>
        <taxon>Oryzias</taxon>
    </lineage>
</organism>
<dbReference type="InterPro" id="IPR019188">
    <property type="entry name" value="SNAPC1"/>
</dbReference>
<evidence type="ECO:0000313" key="3">
    <source>
        <dbReference type="Proteomes" id="UP000646548"/>
    </source>
</evidence>
<evidence type="ECO:0000313" key="2">
    <source>
        <dbReference type="EMBL" id="KAF6717636.1"/>
    </source>
</evidence>
<dbReference type="PANTHER" id="PTHR15131">
    <property type="entry name" value="SMALL NUCLEAR RNA ACTIVATING COMPLEX, POLYPEPTIDE 1"/>
    <property type="match status" value="1"/>
</dbReference>
<proteinExistence type="predicted"/>
<name>A0A834F1D7_ORYME</name>
<accession>A0A834F1D7</accession>
<comment type="caution">
    <text evidence="2">The sequence shown here is derived from an EMBL/GenBank/DDBJ whole genome shotgun (WGS) entry which is preliminary data.</text>
</comment>
<sequence>MDFCRRHVKADCEELLSRFRRTQSVRFEIFSGIWRDMKFASIFYGTLFHEKRPFARLVLDTASCYFMPPFSFQIRVGGLYLLYSLYYSQGAVPLEQIRLALKDWEDVTKFEKDAVDAQHFDVVFILHKLMSSKAILFTAMPITLVFTKKRKVETSALCEDFVERAARPQELVNADLLEELSNIHELYEDMKSAVTPQAECSMSLIRKDLASQLRSSVMDFHNWQQTKLSGVDEEEDSAEGTSSQMEASKRAELLASIKSKAFGEAAEMCKSRRHRQVEVDVPVSEAESQHVSGSSRFIKPSLRSRTTENILISGELWNEALTGTTAISRNLSTLDSMSEEKPKKLKNFKWR</sequence>
<dbReference type="Pfam" id="PF09808">
    <property type="entry name" value="SNAPC1"/>
    <property type="match status" value="1"/>
</dbReference>
<dbReference type="GO" id="GO:0042796">
    <property type="term" value="P:snRNA transcription by RNA polymerase III"/>
    <property type="evidence" value="ECO:0007669"/>
    <property type="project" value="TreeGrafter"/>
</dbReference>
<dbReference type="PANTHER" id="PTHR15131:SF3">
    <property type="entry name" value="SNRNA-ACTIVATING PROTEIN COMPLEX SUBUNIT 1"/>
    <property type="match status" value="1"/>
</dbReference>
<dbReference type="GO" id="GO:0042795">
    <property type="term" value="P:snRNA transcription by RNA polymerase II"/>
    <property type="evidence" value="ECO:0007669"/>
    <property type="project" value="TreeGrafter"/>
</dbReference>